<keyword evidence="1" id="KW-0812">Transmembrane</keyword>
<evidence type="ECO:0000313" key="2">
    <source>
        <dbReference type="EMBL" id="KSU19060.1"/>
    </source>
</evidence>
<dbReference type="RefSeq" id="WP_014570354.1">
    <property type="nucleotide sequence ID" value="NZ_CP173185.1"/>
</dbReference>
<reference evidence="3" key="2">
    <citation type="journal article" date="2017" name="Genome Announc.">
        <title>Draft Genome Sequences of 24 Lactococcus lactis Strains.</title>
        <authorList>
            <person name="Backus L."/>
            <person name="Wels M."/>
            <person name="Boekhorst J."/>
            <person name="Dijkstra A.R."/>
            <person name="Beerthuyzen M."/>
            <person name="Kelly W.J."/>
            <person name="Siezen R.J."/>
            <person name="van Hijum S.A."/>
            <person name="Bachmann H."/>
        </authorList>
    </citation>
    <scope>NUCLEOTIDE SEQUENCE</scope>
    <source>
        <strain evidence="2">LMG9447</strain>
        <strain evidence="3">N42</strain>
    </source>
</reference>
<dbReference type="EMBL" id="LKLS01000102">
    <property type="protein sequence ID" value="KSU19060.1"/>
    <property type="molecule type" value="Genomic_DNA"/>
</dbReference>
<name>A0A0V8EZI2_LACLL</name>
<proteinExistence type="predicted"/>
<evidence type="ECO:0000313" key="5">
    <source>
        <dbReference type="Proteomes" id="UP000053612"/>
    </source>
</evidence>
<reference evidence="4 5" key="1">
    <citation type="submission" date="2015-10" db="EMBL/GenBank/DDBJ databases">
        <title>Draft Genome Sequences of 11 Lactococcus lactis subspecies cremoris strains.</title>
        <authorList>
            <person name="Wels M."/>
            <person name="Backus L."/>
            <person name="Boekhorst J."/>
            <person name="Dijkstra A."/>
            <person name="Beerthuizen M."/>
            <person name="Kelly W."/>
            <person name="Siezen R."/>
            <person name="Bachmann H."/>
            <person name="Van Hijum S."/>
        </authorList>
    </citation>
    <scope>NUCLEOTIDE SEQUENCE [LARGE SCALE GENOMIC DNA]</scope>
    <source>
        <strain evidence="5">LMG9449</strain>
        <strain evidence="4">N42</strain>
    </source>
</reference>
<evidence type="ECO:0000313" key="4">
    <source>
        <dbReference type="Proteomes" id="UP000052991"/>
    </source>
</evidence>
<comment type="caution">
    <text evidence="3">The sequence shown here is derived from an EMBL/GenBank/DDBJ whole genome shotgun (WGS) entry which is preliminary data.</text>
</comment>
<dbReference type="PATRIC" id="fig|1360.109.peg.301"/>
<sequence>MKNTQLLNVVLGIVMFIVAIIELFARNKFIALCLIVVGVANFTIAYNSKQK</sequence>
<gene>
    <name evidence="2" type="ORF">LMG9449_1214</name>
    <name evidence="3" type="ORF">N42_2176</name>
</gene>
<feature type="transmembrane region" description="Helical" evidence="1">
    <location>
        <begin position="29"/>
        <end position="46"/>
    </location>
</feature>
<accession>A0A0V8EZI2</accession>
<evidence type="ECO:0000256" key="1">
    <source>
        <dbReference type="SAM" id="Phobius"/>
    </source>
</evidence>
<dbReference type="Proteomes" id="UP000052991">
    <property type="component" value="Unassembled WGS sequence"/>
</dbReference>
<organism evidence="3 4">
    <name type="scientific">Lactococcus lactis subsp. lactis</name>
    <name type="common">Streptococcus lactis</name>
    <dbReference type="NCBI Taxonomy" id="1360"/>
    <lineage>
        <taxon>Bacteria</taxon>
        <taxon>Bacillati</taxon>
        <taxon>Bacillota</taxon>
        <taxon>Bacilli</taxon>
        <taxon>Lactobacillales</taxon>
        <taxon>Streptococcaceae</taxon>
        <taxon>Lactococcus</taxon>
    </lineage>
</organism>
<evidence type="ECO:0000313" key="3">
    <source>
        <dbReference type="EMBL" id="KSU24957.1"/>
    </source>
</evidence>
<protein>
    <submittedName>
        <fullName evidence="3">Uncharacterized protein</fullName>
    </submittedName>
</protein>
<feature type="transmembrane region" description="Helical" evidence="1">
    <location>
        <begin position="6"/>
        <end position="24"/>
    </location>
</feature>
<dbReference type="EMBL" id="LKLW01000145">
    <property type="protein sequence ID" value="KSU24957.1"/>
    <property type="molecule type" value="Genomic_DNA"/>
</dbReference>
<keyword evidence="1" id="KW-1133">Transmembrane helix</keyword>
<dbReference type="Proteomes" id="UP000053612">
    <property type="component" value="Unassembled WGS sequence"/>
</dbReference>
<keyword evidence="1" id="KW-0472">Membrane</keyword>
<dbReference type="AlphaFoldDB" id="A0A0V8EZI2"/>